<reference evidence="4 5" key="1">
    <citation type="submission" date="2016-10" db="EMBL/GenBank/DDBJ databases">
        <authorList>
            <person name="de Groot N.N."/>
        </authorList>
    </citation>
    <scope>NUCLEOTIDE SEQUENCE [LARGE SCALE GENOMIC DNA]</scope>
    <source>
        <strain evidence="4 5">CGMCC 4.6858</strain>
    </source>
</reference>
<sequence>MSAATTRRRAASRVLLAAALLLASVAGVLPMLQGSADAATGAAVTKTVTATRAFLDEDGTRRQVSSNRVTLAVSQTQDLRGRQEIHVSWSGAIPTGGIVTDPNASDGRNQEYPFVLLQCRGVDTTGKVPAGQARLTPETCWTQTSPERYLAAASHTPSWRFDAYAPAAERGAVVGQPANLPAACAELSQPLTARWVPFRSAGGEVFYGGPDPGAGCTPLAPESDSAEGGGLTSNTTYGITGTDGRGEADFAVWTAAENQSLGCSVSVDCALVAVPIVGLSCDAWGRALPAGAVQTTKAGAPLTAQQLTTADTTCRRTGAYEPGMPRSSESTDQAVRGNLWWAASNWRNRITVPLDFAVTGSVCDTVSKEPPVELMGSVVVNELTASWRPAFCTSKDLFTFTHVQQADSLARTLVEAGEIDGAFSSAPKAGGYGRPVVQAPLAIGGFALAFTIDDADKQRRETLNLNARLVAKLLSASYPASSVVRDYHEGLDHNPLNITLDPEFQALNPGLPQSASLESGAALQVFSANTDLVWALSSWIDSDPEARAWLDGYADPWGMTVNEAYRGLDLPVDNWPLLDEFVAPDWYKEQNACYKNSPTPFLQLVANPPSNLAAVLVNMQYAKSAVATVCRYDGNDPTSLPLRQQGRQDVGYRFVLGLVSVSSASRYNLRTAALQTTSAVKPAQRFTDTTGRRFVRADLAGLRAASQLLEADDEAGTWRLDYGRLSTDDGAAAYPGALPVYAVLPTSGLDDKTATRLAKLLCYSHTRGQRSGAANGRLPVGYLPVTAANGLGAEQDYVLNAAAAVRAQDREVPALDAAPTTRAQACDFSAAKPTATSSPSPSDSPSPSEPTAPSVTPPTVPAAAVPSAPVPTATVPTGVPSVSTAPIVEAATVATAGQSSDLGRLGVPFLLLLAFASALTGVVLRWLDELGEATRLAWAEARGWVRR</sequence>
<protein>
    <submittedName>
        <fullName evidence="4">Uncharacterized protein</fullName>
    </submittedName>
</protein>
<evidence type="ECO:0000256" key="3">
    <source>
        <dbReference type="SAM" id="SignalP"/>
    </source>
</evidence>
<dbReference type="STRING" id="1045774.SAMN05421872_10791"/>
<dbReference type="OrthoDB" id="5107506at2"/>
<dbReference type="Proteomes" id="UP000199034">
    <property type="component" value="Unassembled WGS sequence"/>
</dbReference>
<dbReference type="RefSeq" id="WP_090856905.1">
    <property type="nucleotide sequence ID" value="NZ_FMZM01000007.1"/>
</dbReference>
<name>A0A1G6TKR6_9ACTN</name>
<proteinExistence type="predicted"/>
<feature type="transmembrane region" description="Helical" evidence="2">
    <location>
        <begin position="905"/>
        <end position="927"/>
    </location>
</feature>
<keyword evidence="5" id="KW-1185">Reference proteome</keyword>
<feature type="signal peptide" evidence="3">
    <location>
        <begin position="1"/>
        <end position="38"/>
    </location>
</feature>
<organism evidence="4 5">
    <name type="scientific">Nocardioides lianchengensis</name>
    <dbReference type="NCBI Taxonomy" id="1045774"/>
    <lineage>
        <taxon>Bacteria</taxon>
        <taxon>Bacillati</taxon>
        <taxon>Actinomycetota</taxon>
        <taxon>Actinomycetes</taxon>
        <taxon>Propionibacteriales</taxon>
        <taxon>Nocardioidaceae</taxon>
        <taxon>Nocardioides</taxon>
    </lineage>
</organism>
<evidence type="ECO:0000256" key="1">
    <source>
        <dbReference type="SAM" id="MobiDB-lite"/>
    </source>
</evidence>
<evidence type="ECO:0000313" key="4">
    <source>
        <dbReference type="EMBL" id="SDD28915.1"/>
    </source>
</evidence>
<accession>A0A1G6TKR6</accession>
<keyword evidence="2" id="KW-0472">Membrane</keyword>
<feature type="chain" id="PRO_5043792067" evidence="3">
    <location>
        <begin position="39"/>
        <end position="947"/>
    </location>
</feature>
<dbReference type="AlphaFoldDB" id="A0A1G6TKR6"/>
<keyword evidence="2" id="KW-1133">Transmembrane helix</keyword>
<keyword evidence="3" id="KW-0732">Signal</keyword>
<evidence type="ECO:0000256" key="2">
    <source>
        <dbReference type="SAM" id="Phobius"/>
    </source>
</evidence>
<gene>
    <name evidence="4" type="ORF">SAMN05421872_10791</name>
</gene>
<feature type="compositionally biased region" description="Low complexity" evidence="1">
    <location>
        <begin position="829"/>
        <end position="841"/>
    </location>
</feature>
<feature type="region of interest" description="Disordered" evidence="1">
    <location>
        <begin position="220"/>
        <end position="240"/>
    </location>
</feature>
<evidence type="ECO:0000313" key="5">
    <source>
        <dbReference type="Proteomes" id="UP000199034"/>
    </source>
</evidence>
<dbReference type="EMBL" id="FMZM01000007">
    <property type="protein sequence ID" value="SDD28915.1"/>
    <property type="molecule type" value="Genomic_DNA"/>
</dbReference>
<feature type="compositionally biased region" description="Pro residues" evidence="1">
    <location>
        <begin position="842"/>
        <end position="860"/>
    </location>
</feature>
<keyword evidence="2" id="KW-0812">Transmembrane</keyword>
<feature type="region of interest" description="Disordered" evidence="1">
    <location>
        <begin position="816"/>
        <end position="868"/>
    </location>
</feature>